<organism evidence="1 2">
    <name type="scientific">Corynebacterium tuscaniense</name>
    <dbReference type="NCBI Taxonomy" id="302449"/>
    <lineage>
        <taxon>Bacteria</taxon>
        <taxon>Bacillati</taxon>
        <taxon>Actinomycetota</taxon>
        <taxon>Actinomycetes</taxon>
        <taxon>Mycobacteriales</taxon>
        <taxon>Corynebacteriaceae</taxon>
        <taxon>Corynebacterium</taxon>
    </lineage>
</organism>
<evidence type="ECO:0000313" key="1">
    <source>
        <dbReference type="EMBL" id="PMC64666.1"/>
    </source>
</evidence>
<keyword evidence="2" id="KW-1185">Reference proteome</keyword>
<dbReference type="InterPro" id="IPR036388">
    <property type="entry name" value="WH-like_DNA-bd_sf"/>
</dbReference>
<dbReference type="InterPro" id="IPR011991">
    <property type="entry name" value="ArsR-like_HTH"/>
</dbReference>
<dbReference type="RefSeq" id="WP_052092835.1">
    <property type="nucleotide sequence ID" value="NZ_PNHG01000005.1"/>
</dbReference>
<comment type="caution">
    <text evidence="1">The sequence shown here is derived from an EMBL/GenBank/DDBJ whole genome shotgun (WGS) entry which is preliminary data.</text>
</comment>
<dbReference type="CDD" id="cd00090">
    <property type="entry name" value="HTH_ARSR"/>
    <property type="match status" value="1"/>
</dbReference>
<protein>
    <submittedName>
        <fullName evidence="1">ArsR family transcriptional regulator</fullName>
    </submittedName>
</protein>
<reference evidence="1 2" key="1">
    <citation type="submission" date="2017-09" db="EMBL/GenBank/DDBJ databases">
        <title>Bacterial strain isolated from the female urinary microbiota.</title>
        <authorList>
            <person name="Thomas-White K."/>
            <person name="Kumar N."/>
            <person name="Forster S."/>
            <person name="Putonti C."/>
            <person name="Lawley T."/>
            <person name="Wolfe A.J."/>
        </authorList>
    </citation>
    <scope>NUCLEOTIDE SEQUENCE [LARGE SCALE GENOMIC DNA]</scope>
    <source>
        <strain evidence="1 2">UMB0792</strain>
    </source>
</reference>
<name>A0A2N6T5R8_9CORY</name>
<dbReference type="Gene3D" id="1.10.10.10">
    <property type="entry name" value="Winged helix-like DNA-binding domain superfamily/Winged helix DNA-binding domain"/>
    <property type="match status" value="1"/>
</dbReference>
<evidence type="ECO:0000313" key="2">
    <source>
        <dbReference type="Proteomes" id="UP000235836"/>
    </source>
</evidence>
<gene>
    <name evidence="1" type="ORF">CJ203_05055</name>
</gene>
<dbReference type="EMBL" id="PNHG01000005">
    <property type="protein sequence ID" value="PMC64666.1"/>
    <property type="molecule type" value="Genomic_DNA"/>
</dbReference>
<dbReference type="AlphaFoldDB" id="A0A2N6T5R8"/>
<proteinExistence type="predicted"/>
<dbReference type="Proteomes" id="UP000235836">
    <property type="component" value="Unassembled WGS sequence"/>
</dbReference>
<sequence length="174" mass="19078">MQQEISISHETNTTILERLKALESRVAALESSPTSSSSGDFWVVDQIQCSNSSDHDHHGSVVFGGAVTLDGREYAYQWERSADYLTGREWNEYIHRIAAIAHPVRGAILRRLLVAPATVAELVDEALVSSTGTAYHHIGALQSAGWIAKLDGRYEVRSSRVIPLLTIIAAGEDH</sequence>
<dbReference type="SUPFAM" id="SSF46785">
    <property type="entry name" value="Winged helix' DNA-binding domain"/>
    <property type="match status" value="1"/>
</dbReference>
<accession>A0A2N6T5R8</accession>
<dbReference type="InterPro" id="IPR036390">
    <property type="entry name" value="WH_DNA-bd_sf"/>
</dbReference>